<accession>A0ACC1M1V2</accession>
<dbReference type="EMBL" id="JANBVB010000630">
    <property type="protein sequence ID" value="KAJ2892929.1"/>
    <property type="molecule type" value="Genomic_DNA"/>
</dbReference>
<feature type="non-terminal residue" evidence="1">
    <location>
        <position position="311"/>
    </location>
</feature>
<evidence type="ECO:0000313" key="2">
    <source>
        <dbReference type="Proteomes" id="UP001139981"/>
    </source>
</evidence>
<keyword evidence="2" id="KW-1185">Reference proteome</keyword>
<comment type="caution">
    <text evidence="1">The sequence shown here is derived from an EMBL/GenBank/DDBJ whole genome shotgun (WGS) entry which is preliminary data.</text>
</comment>
<organism evidence="1 2">
    <name type="scientific">Coemansia aciculifera</name>
    <dbReference type="NCBI Taxonomy" id="417176"/>
    <lineage>
        <taxon>Eukaryota</taxon>
        <taxon>Fungi</taxon>
        <taxon>Fungi incertae sedis</taxon>
        <taxon>Zoopagomycota</taxon>
        <taxon>Kickxellomycotina</taxon>
        <taxon>Kickxellomycetes</taxon>
        <taxon>Kickxellales</taxon>
        <taxon>Kickxellaceae</taxon>
        <taxon>Coemansia</taxon>
    </lineage>
</organism>
<proteinExistence type="predicted"/>
<reference evidence="1" key="1">
    <citation type="submission" date="2022-07" db="EMBL/GenBank/DDBJ databases">
        <title>Phylogenomic reconstructions and comparative analyses of Kickxellomycotina fungi.</title>
        <authorList>
            <person name="Reynolds N.K."/>
            <person name="Stajich J.E."/>
            <person name="Barry K."/>
            <person name="Grigoriev I.V."/>
            <person name="Crous P."/>
            <person name="Smith M.E."/>
        </authorList>
    </citation>
    <scope>NUCLEOTIDE SEQUENCE</scope>
    <source>
        <strain evidence="1">CBS 190363</strain>
    </source>
</reference>
<dbReference type="Proteomes" id="UP001139981">
    <property type="component" value="Unassembled WGS sequence"/>
</dbReference>
<sequence>MAQVSAEQVLAKLKQNGTYDAMRQEMLASFLGSARCTSFDDKVKEQLERAYPDVSTMRGPELTKVLERRLARSLEKEGVLEQLERDARNFWLAGERSLATKQQISSAIDGFRGGVGQTAELPSMLDVDPPRLAGSGPRTHNYYRRGDPVVAFVSLGDTLCESHPHYVCVAAEVAACDARSNMYTVRDPDAPEAEAAQNTWVVYWDQLLAIKRPYECQYHVGDQVYALYREDGGGDTSVSTEFFPGRVECVGQLSLAVKFDSGALGHVYYDEVFAAGRVGFLRARSAERRKADCADAFVETPQGKVVPSFTG</sequence>
<protein>
    <submittedName>
        <fullName evidence="1">Uncharacterized protein</fullName>
    </submittedName>
</protein>
<name>A0ACC1M1V2_9FUNG</name>
<evidence type="ECO:0000313" key="1">
    <source>
        <dbReference type="EMBL" id="KAJ2892929.1"/>
    </source>
</evidence>
<gene>
    <name evidence="1" type="ORF">IWW38_003037</name>
</gene>